<sequence>MPTSRYCRHWMSMEFHTASGLLHKLHHWGKKTSPTCNTDPEVAVGLKTHNKGCKNSARERGRKKWKEQEAGELSQMLTKFLHCVYFGCSCKYVPLWLWRTTRVHSVEYSAFLAARLNNKKVLNWLKTLMKSLEFMAFCR</sequence>
<protein>
    <submittedName>
        <fullName evidence="1">Uncharacterized protein</fullName>
    </submittedName>
</protein>
<reference evidence="1" key="1">
    <citation type="submission" date="2025-08" db="UniProtKB">
        <authorList>
            <consortium name="Ensembl"/>
        </authorList>
    </citation>
    <scope>IDENTIFICATION</scope>
</reference>
<evidence type="ECO:0000313" key="1">
    <source>
        <dbReference type="Ensembl" id="ENSCPGP00000024612.1"/>
    </source>
</evidence>
<organism evidence="1 2">
    <name type="scientific">Calidris pygmaea</name>
    <name type="common">Spoon-billed sandpiper</name>
    <dbReference type="NCBI Taxonomy" id="425635"/>
    <lineage>
        <taxon>Eukaryota</taxon>
        <taxon>Metazoa</taxon>
        <taxon>Chordata</taxon>
        <taxon>Craniata</taxon>
        <taxon>Vertebrata</taxon>
        <taxon>Euteleostomi</taxon>
        <taxon>Archelosauria</taxon>
        <taxon>Archosauria</taxon>
        <taxon>Dinosauria</taxon>
        <taxon>Saurischia</taxon>
        <taxon>Theropoda</taxon>
        <taxon>Coelurosauria</taxon>
        <taxon>Aves</taxon>
        <taxon>Neognathae</taxon>
        <taxon>Neoaves</taxon>
        <taxon>Charadriiformes</taxon>
        <taxon>Scolopacidae</taxon>
        <taxon>Calidris</taxon>
    </lineage>
</organism>
<name>A0A8C3KNL6_9CHAR</name>
<accession>A0A8C3KNL6</accession>
<evidence type="ECO:0000313" key="2">
    <source>
        <dbReference type="Proteomes" id="UP000694419"/>
    </source>
</evidence>
<proteinExistence type="predicted"/>
<dbReference type="AlphaFoldDB" id="A0A8C3KNL6"/>
<dbReference type="Proteomes" id="UP000694419">
    <property type="component" value="Unplaced"/>
</dbReference>
<reference evidence="1" key="2">
    <citation type="submission" date="2025-09" db="UniProtKB">
        <authorList>
            <consortium name="Ensembl"/>
        </authorList>
    </citation>
    <scope>IDENTIFICATION</scope>
</reference>
<dbReference type="Ensembl" id="ENSCPGT00000026880.1">
    <property type="protein sequence ID" value="ENSCPGP00000024612.1"/>
    <property type="gene ID" value="ENSCPGG00000016956.1"/>
</dbReference>
<keyword evidence="2" id="KW-1185">Reference proteome</keyword>